<keyword evidence="4" id="KW-1185">Reference proteome</keyword>
<keyword evidence="2" id="KW-0472">Membrane</keyword>
<evidence type="ECO:0000313" key="4">
    <source>
        <dbReference type="Proteomes" id="UP001139887"/>
    </source>
</evidence>
<evidence type="ECO:0000313" key="3">
    <source>
        <dbReference type="EMBL" id="KAJ2842103.1"/>
    </source>
</evidence>
<gene>
    <name evidence="3" type="ORF">IWW36_006030</name>
</gene>
<organism evidence="3 4">
    <name type="scientific">Coemansia brasiliensis</name>
    <dbReference type="NCBI Taxonomy" id="2650707"/>
    <lineage>
        <taxon>Eukaryota</taxon>
        <taxon>Fungi</taxon>
        <taxon>Fungi incertae sedis</taxon>
        <taxon>Zoopagomycota</taxon>
        <taxon>Kickxellomycotina</taxon>
        <taxon>Kickxellomycetes</taxon>
        <taxon>Kickxellales</taxon>
        <taxon>Kickxellaceae</taxon>
        <taxon>Coemansia</taxon>
    </lineage>
</organism>
<name>A0A9W8I7J4_9FUNG</name>
<feature type="transmembrane region" description="Helical" evidence="2">
    <location>
        <begin position="6"/>
        <end position="34"/>
    </location>
</feature>
<feature type="region of interest" description="Disordered" evidence="1">
    <location>
        <begin position="57"/>
        <end position="103"/>
    </location>
</feature>
<dbReference type="Proteomes" id="UP001139887">
    <property type="component" value="Unassembled WGS sequence"/>
</dbReference>
<keyword evidence="2" id="KW-1133">Transmembrane helix</keyword>
<protein>
    <submittedName>
        <fullName evidence="3">Uncharacterized protein</fullName>
    </submittedName>
</protein>
<keyword evidence="2" id="KW-0812">Transmembrane</keyword>
<sequence>MNVGRVASVLHIICASFVLWIVPAQYVFFIDLVAFPVSLFLSLRDIITKYQLPSSSLRADAPAKGSSIEETSQTTARDYGSRAGVRQRTKEDNSQETVPPAKAEPAGMLARQLPAGKTMLLLVKVALFAMVIDFVYRPLLVPAEDLFVFRPGYVSHDRAKLHIRYTDGGNLEMRYRKINANSFEFADNMPWESAGEFGPPTNLTDFTTTTTLLNLQPATRYL</sequence>
<accession>A0A9W8I7J4</accession>
<proteinExistence type="predicted"/>
<dbReference type="EMBL" id="JANBUW010001915">
    <property type="protein sequence ID" value="KAJ2842103.1"/>
    <property type="molecule type" value="Genomic_DNA"/>
</dbReference>
<evidence type="ECO:0000256" key="2">
    <source>
        <dbReference type="SAM" id="Phobius"/>
    </source>
</evidence>
<evidence type="ECO:0000256" key="1">
    <source>
        <dbReference type="SAM" id="MobiDB-lite"/>
    </source>
</evidence>
<dbReference type="OrthoDB" id="2100241at2759"/>
<comment type="caution">
    <text evidence="3">The sequence shown here is derived from an EMBL/GenBank/DDBJ whole genome shotgun (WGS) entry which is preliminary data.</text>
</comment>
<reference evidence="3" key="1">
    <citation type="submission" date="2022-07" db="EMBL/GenBank/DDBJ databases">
        <title>Phylogenomic reconstructions and comparative analyses of Kickxellomycotina fungi.</title>
        <authorList>
            <person name="Reynolds N.K."/>
            <person name="Stajich J.E."/>
            <person name="Barry K."/>
            <person name="Grigoriev I.V."/>
            <person name="Crous P."/>
            <person name="Smith M.E."/>
        </authorList>
    </citation>
    <scope>NUCLEOTIDE SEQUENCE</scope>
    <source>
        <strain evidence="3">NRRL 1566</strain>
    </source>
</reference>
<feature type="non-terminal residue" evidence="3">
    <location>
        <position position="222"/>
    </location>
</feature>
<dbReference type="AlphaFoldDB" id="A0A9W8I7J4"/>